<dbReference type="Proteomes" id="UP001497522">
    <property type="component" value="Chromosome 3"/>
</dbReference>
<gene>
    <name evidence="1" type="ORF">CSSPJE1EN2_LOCUS16071</name>
</gene>
<dbReference type="EMBL" id="OZ023704">
    <property type="protein sequence ID" value="CAK9873599.1"/>
    <property type="molecule type" value="Genomic_DNA"/>
</dbReference>
<evidence type="ECO:0000313" key="1">
    <source>
        <dbReference type="EMBL" id="CAK9873599.1"/>
    </source>
</evidence>
<keyword evidence="2" id="KW-1185">Reference proteome</keyword>
<evidence type="ECO:0000313" key="2">
    <source>
        <dbReference type="Proteomes" id="UP001497522"/>
    </source>
</evidence>
<protein>
    <recommendedName>
        <fullName evidence="3">Photosystem I subunit VII</fullName>
    </recommendedName>
</protein>
<name>A0ABP1BE88_9BRYO</name>
<organism evidence="1 2">
    <name type="scientific">Sphagnum jensenii</name>
    <dbReference type="NCBI Taxonomy" id="128206"/>
    <lineage>
        <taxon>Eukaryota</taxon>
        <taxon>Viridiplantae</taxon>
        <taxon>Streptophyta</taxon>
        <taxon>Embryophyta</taxon>
        <taxon>Bryophyta</taxon>
        <taxon>Sphagnophytina</taxon>
        <taxon>Sphagnopsida</taxon>
        <taxon>Sphagnales</taxon>
        <taxon>Sphagnaceae</taxon>
        <taxon>Sphagnum</taxon>
    </lineage>
</organism>
<accession>A0ABP1BE88</accession>
<sequence>MSDDSHEDDVFLCALQCINCTPKYSCSGLYGTQQRISGERSVSRGCRSWQTMCWKDQFERSGP</sequence>
<evidence type="ECO:0008006" key="3">
    <source>
        <dbReference type="Google" id="ProtNLM"/>
    </source>
</evidence>
<reference evidence="1" key="1">
    <citation type="submission" date="2024-03" db="EMBL/GenBank/DDBJ databases">
        <authorList>
            <consortium name="ELIXIR-Norway"/>
            <consortium name="Elixir Norway"/>
        </authorList>
    </citation>
    <scope>NUCLEOTIDE SEQUENCE</scope>
</reference>
<proteinExistence type="predicted"/>